<keyword evidence="3" id="KW-0520">NAD</keyword>
<evidence type="ECO:0000256" key="3">
    <source>
        <dbReference type="ARBA" id="ARBA00023027"/>
    </source>
</evidence>
<gene>
    <name evidence="6" type="primary">dhaT</name>
    <name evidence="6" type="ORF">ACWI_17110</name>
</gene>
<dbReference type="PANTHER" id="PTHR11496:SF102">
    <property type="entry name" value="ALCOHOL DEHYDROGENASE 4"/>
    <property type="match status" value="1"/>
</dbReference>
<dbReference type="PROSITE" id="PS00913">
    <property type="entry name" value="ADH_IRON_1"/>
    <property type="match status" value="1"/>
</dbReference>
<dbReference type="AlphaFoldDB" id="A0A1F2PJA7"/>
<dbReference type="InterPro" id="IPR018211">
    <property type="entry name" value="ADH_Fe_CS"/>
</dbReference>
<dbReference type="PANTHER" id="PTHR11496">
    <property type="entry name" value="ALCOHOL DEHYDROGENASE"/>
    <property type="match status" value="1"/>
</dbReference>
<dbReference type="EMBL" id="LKEU01000027">
    <property type="protein sequence ID" value="OFV71125.1"/>
    <property type="molecule type" value="Genomic_DNA"/>
</dbReference>
<name>A0A1F2PJA7_9FIRM</name>
<evidence type="ECO:0000259" key="5">
    <source>
        <dbReference type="Pfam" id="PF25137"/>
    </source>
</evidence>
<evidence type="ECO:0000313" key="6">
    <source>
        <dbReference type="EMBL" id="OFV71125.1"/>
    </source>
</evidence>
<organism evidence="6 7">
    <name type="scientific">Acetobacterium wieringae</name>
    <dbReference type="NCBI Taxonomy" id="52694"/>
    <lineage>
        <taxon>Bacteria</taxon>
        <taxon>Bacillati</taxon>
        <taxon>Bacillota</taxon>
        <taxon>Clostridia</taxon>
        <taxon>Eubacteriales</taxon>
        <taxon>Eubacteriaceae</taxon>
        <taxon>Acetobacterium</taxon>
    </lineage>
</organism>
<dbReference type="Proteomes" id="UP000176244">
    <property type="component" value="Unassembled WGS sequence"/>
</dbReference>
<dbReference type="STRING" id="52694.ACWI_17110"/>
<dbReference type="Pfam" id="PF00465">
    <property type="entry name" value="Fe-ADH"/>
    <property type="match status" value="1"/>
</dbReference>
<protein>
    <submittedName>
        <fullName evidence="6">1,3-propanediol dehydrogenase</fullName>
        <ecNumber evidence="6">1.1.1.202</ecNumber>
    </submittedName>
</protein>
<dbReference type="Gene3D" id="3.40.50.1970">
    <property type="match status" value="1"/>
</dbReference>
<dbReference type="GO" id="GO:0047516">
    <property type="term" value="F:1,3-propanediol dehydrogenase activity"/>
    <property type="evidence" value="ECO:0007669"/>
    <property type="project" value="UniProtKB-EC"/>
</dbReference>
<dbReference type="GO" id="GO:0046872">
    <property type="term" value="F:metal ion binding"/>
    <property type="evidence" value="ECO:0007669"/>
    <property type="project" value="InterPro"/>
</dbReference>
<evidence type="ECO:0000313" key="7">
    <source>
        <dbReference type="Proteomes" id="UP000176244"/>
    </source>
</evidence>
<accession>A0A1F2PJA7</accession>
<keyword evidence="2 6" id="KW-0560">Oxidoreductase</keyword>
<evidence type="ECO:0000256" key="2">
    <source>
        <dbReference type="ARBA" id="ARBA00023002"/>
    </source>
</evidence>
<dbReference type="EC" id="1.1.1.202" evidence="6"/>
<dbReference type="FunFam" id="3.40.50.1970:FF:000003">
    <property type="entry name" value="Alcohol dehydrogenase, iron-containing"/>
    <property type="match status" value="1"/>
</dbReference>
<dbReference type="GO" id="GO:0004022">
    <property type="term" value="F:alcohol dehydrogenase (NAD+) activity"/>
    <property type="evidence" value="ECO:0007669"/>
    <property type="project" value="TreeGrafter"/>
</dbReference>
<dbReference type="InterPro" id="IPR001670">
    <property type="entry name" value="ADH_Fe/GldA"/>
</dbReference>
<dbReference type="RefSeq" id="WP_084633585.1">
    <property type="nucleotide sequence ID" value="NZ_LKEU01000027.1"/>
</dbReference>
<dbReference type="Pfam" id="PF25137">
    <property type="entry name" value="ADH_Fe_C"/>
    <property type="match status" value="1"/>
</dbReference>
<proteinExistence type="inferred from homology"/>
<dbReference type="CDD" id="cd08189">
    <property type="entry name" value="Fe-ADH-like"/>
    <property type="match status" value="1"/>
</dbReference>
<dbReference type="OrthoDB" id="9804734at2"/>
<reference evidence="6 7" key="1">
    <citation type="submission" date="2015-09" db="EMBL/GenBank/DDBJ databases">
        <title>Genome sequence of Acetobacterium wieringae DSM 1911.</title>
        <authorList>
            <person name="Poehlein A."/>
            <person name="Bengelsdorf F.R."/>
            <person name="Schiel-Bengelsdorf B."/>
            <person name="Duerre P."/>
            <person name="Daniel R."/>
        </authorList>
    </citation>
    <scope>NUCLEOTIDE SEQUENCE [LARGE SCALE GENOMIC DNA]</scope>
    <source>
        <strain evidence="6 7">DSM 1911</strain>
    </source>
</reference>
<dbReference type="Gene3D" id="1.20.1090.10">
    <property type="entry name" value="Dehydroquinate synthase-like - alpha domain"/>
    <property type="match status" value="1"/>
</dbReference>
<dbReference type="FunFam" id="1.20.1090.10:FF:000001">
    <property type="entry name" value="Aldehyde-alcohol dehydrogenase"/>
    <property type="match status" value="1"/>
</dbReference>
<feature type="domain" description="Fe-containing alcohol dehydrogenase-like C-terminal" evidence="5">
    <location>
        <begin position="210"/>
        <end position="401"/>
    </location>
</feature>
<sequence>MQRVLKTIQNAPYRSSQLVMKQVAQVLPLPIPPVLQGPGMVRRFPEIIAISGVNKVLVVTDKPLHKMGLLDSFLCALETNGIDAIVFDKVQPNPTFENVEDGLALYYSSNCQGVVAFGGGSPIDCAKIIAAKVTNRKSIEKMRGLFKLTRRLPPFFAIPTTAGTGSEATICAVITDLKNHEKFVISDPKLVPLATVFDPELSVGLPPSLTATTGMDALTHAVEAYIGKYDTAFVKEKALNATEIIINNLEDTYHNGQDLELRLKMAQASFDAGLAFTRAYVGYVHAIAHAMGGFYGVPHGLANAIILPYILEFSKKAAEKKLAELAFYAGLGEAMYDDETLAELFIEKIKSMNLHMGIPTTIYALKEKDIPELAKRILKEGNPTYPVPRIMNYQECCDILRLLCPERTPEA</sequence>
<dbReference type="InterPro" id="IPR056798">
    <property type="entry name" value="ADH_Fe_C"/>
</dbReference>
<dbReference type="SUPFAM" id="SSF56796">
    <property type="entry name" value="Dehydroquinate synthase-like"/>
    <property type="match status" value="1"/>
</dbReference>
<feature type="domain" description="Alcohol dehydrogenase iron-type/glycerol dehydrogenase GldA" evidence="4">
    <location>
        <begin position="34"/>
        <end position="199"/>
    </location>
</feature>
<evidence type="ECO:0000256" key="1">
    <source>
        <dbReference type="ARBA" id="ARBA00007358"/>
    </source>
</evidence>
<comment type="caution">
    <text evidence="6">The sequence shown here is derived from an EMBL/GenBank/DDBJ whole genome shotgun (WGS) entry which is preliminary data.</text>
</comment>
<dbReference type="InterPro" id="IPR039697">
    <property type="entry name" value="Alcohol_dehydrogenase_Fe"/>
</dbReference>
<evidence type="ECO:0000259" key="4">
    <source>
        <dbReference type="Pfam" id="PF00465"/>
    </source>
</evidence>
<comment type="similarity">
    <text evidence="1">Belongs to the iron-containing alcohol dehydrogenase family.</text>
</comment>